<feature type="domain" description="Fucosyltransferase C-terminal" evidence="2">
    <location>
        <begin position="192"/>
        <end position="237"/>
    </location>
</feature>
<dbReference type="PANTHER" id="PTHR21115:SF0">
    <property type="entry name" value="GH06117P-RELATED"/>
    <property type="match status" value="1"/>
</dbReference>
<dbReference type="Pfam" id="PF00852">
    <property type="entry name" value="Glyco_transf_10"/>
    <property type="match status" value="1"/>
</dbReference>
<protein>
    <recommendedName>
        <fullName evidence="1">Fucosyltransferase</fullName>
        <ecNumber evidence="1">2.4.1.-</ecNumber>
    </recommendedName>
</protein>
<dbReference type="InterPro" id="IPR055270">
    <property type="entry name" value="Glyco_tran_10_C"/>
</dbReference>
<dbReference type="EC" id="2.4.1.-" evidence="1"/>
<comment type="similarity">
    <text evidence="1">Belongs to the glycosyltransferase 10 family.</text>
</comment>
<keyword evidence="1" id="KW-0472">Membrane</keyword>
<dbReference type="SUPFAM" id="SSF53756">
    <property type="entry name" value="UDP-Glycosyltransferase/glycogen phosphorylase"/>
    <property type="match status" value="1"/>
</dbReference>
<keyword evidence="1" id="KW-0812">Transmembrane</keyword>
<dbReference type="Pfam" id="PF16013">
    <property type="entry name" value="DUF4781"/>
    <property type="match status" value="1"/>
</dbReference>
<keyword evidence="1" id="KW-0808">Transferase</keyword>
<name>A0ABN8HS51_9NEOP</name>
<dbReference type="InterPro" id="IPR031481">
    <property type="entry name" value="Glyco_tran_10_N"/>
</dbReference>
<feature type="domain" description="Fucosyltransferase N-terminal" evidence="4">
    <location>
        <begin position="44"/>
        <end position="163"/>
    </location>
</feature>
<evidence type="ECO:0000259" key="2">
    <source>
        <dbReference type="Pfam" id="PF00852"/>
    </source>
</evidence>
<organism evidence="5 6">
    <name type="scientific">Iphiclides podalirius</name>
    <name type="common">scarce swallowtail</name>
    <dbReference type="NCBI Taxonomy" id="110791"/>
    <lineage>
        <taxon>Eukaryota</taxon>
        <taxon>Metazoa</taxon>
        <taxon>Ecdysozoa</taxon>
        <taxon>Arthropoda</taxon>
        <taxon>Hexapoda</taxon>
        <taxon>Insecta</taxon>
        <taxon>Pterygota</taxon>
        <taxon>Neoptera</taxon>
        <taxon>Endopterygota</taxon>
        <taxon>Lepidoptera</taxon>
        <taxon>Glossata</taxon>
        <taxon>Ditrysia</taxon>
        <taxon>Papilionoidea</taxon>
        <taxon>Papilionidae</taxon>
        <taxon>Papilioninae</taxon>
        <taxon>Iphiclides</taxon>
    </lineage>
</organism>
<accession>A0ABN8HS51</accession>
<dbReference type="PANTHER" id="PTHR21115">
    <property type="entry name" value="GH06117P-RELATED"/>
    <property type="match status" value="1"/>
</dbReference>
<reference evidence="5" key="1">
    <citation type="submission" date="2022-03" db="EMBL/GenBank/DDBJ databases">
        <authorList>
            <person name="Martin H S."/>
        </authorList>
    </citation>
    <scope>NUCLEOTIDE SEQUENCE</scope>
</reference>
<comment type="subcellular location">
    <subcellularLocation>
        <location evidence="1">Golgi apparatus</location>
        <location evidence="1">Golgi stack membrane</location>
        <topology evidence="1">Single-pass type II membrane protein</topology>
    </subcellularLocation>
</comment>
<sequence>MQQHVEITNSFYHKRQVWTTSNLGSVLFKNIEINMFKKEYQENKTFTILIWKYWDWLQNRHLYGFGSSRVDSSLKDCSVRNCIFTKTDQYLGKADAVVVHLQHGIFPTAEKRSPHQRWVFLSDESPLNTFSLSKETPKLEQLKNMFNWSMTYRSDSDIPVPYGRTLPLPEHLFIKKAQTPRSTLIPGWNRKRRDVLVAILMSNCAVSYRMEYLNELRKHIDVDVHGRCSENLKNSCPEHDQLDSVEIRLSPAQIQQEYFENLPDCDWVKYEKSNRSHLLQNIAFALFGGPSLEGDFSCFGSQDAHLEGYTSRQKEQVIRIFEKLCEQSKYSQNDEDIVMSILLIVCARPRPLKFYKIEPSNYWLDLHQRNDIDIWCTAVFRVRKCIPTTVNAKPCRIYIDENARVYQDWDSYLTNNTLPKCVIIVPESGEYKGTIIEGENAFAVKLSVAPSPTLGLKARVLSSVDTVNTVASLGAVGVLGVAAFTPVGPAILIGATVATVATGIYGLVRSSIHLHDRRIHEQSISPTDAEARGSWLNIAASSVGLAAGAASTFLSRTAAAGTNLTKTGQALAISVEVLRHANIITGGAGVINSLVHIILKYRKHGEKPTKLELFQFSAATLFFCHAVMSNRTAQNIIEDAQANTINEYRASLKSNRHRKIFDKISAESRRIQGTVQGNTEVIKGIKNIANKDQYFADVLRINKEVNQHKLRISMTADGQVNLNAQHKFDPSDLYSMGKDGRAELFSTLGPADLTARNVSTRIAPASSVGQYVDAKEEDGTLVGIHPGEVIRIGTYLVRVSSSGAESIANMLENLSQEVYANLITVCFNVLSKLLPEEIARLRLLSPDEDLIVQIVKFVFNYLKSERPLGDPCRHTDNGILVILKEFFQDGRVRQDTILLLKDRLVSWIEEEIRRRSVLRPEKMQVICSACQGVRFA</sequence>
<dbReference type="Gene3D" id="3.40.50.11660">
    <property type="entry name" value="Glycosyl transferase family 10, C-terminal domain"/>
    <property type="match status" value="1"/>
</dbReference>
<evidence type="ECO:0000256" key="1">
    <source>
        <dbReference type="RuleBase" id="RU003832"/>
    </source>
</evidence>
<evidence type="ECO:0000313" key="5">
    <source>
        <dbReference type="EMBL" id="CAH2037409.1"/>
    </source>
</evidence>
<feature type="non-terminal residue" evidence="5">
    <location>
        <position position="936"/>
    </location>
</feature>
<dbReference type="EMBL" id="OW152822">
    <property type="protein sequence ID" value="CAH2037409.1"/>
    <property type="molecule type" value="Genomic_DNA"/>
</dbReference>
<dbReference type="InterPro" id="IPR031962">
    <property type="entry name" value="DUF4781"/>
</dbReference>
<keyword evidence="1" id="KW-0333">Golgi apparatus</keyword>
<feature type="domain" description="DUF4781" evidence="3">
    <location>
        <begin position="379"/>
        <end position="685"/>
    </location>
</feature>
<keyword evidence="1" id="KW-0328">Glycosyltransferase</keyword>
<dbReference type="InterPro" id="IPR038577">
    <property type="entry name" value="GT10-like_C_sf"/>
</dbReference>
<proteinExistence type="inferred from homology"/>
<evidence type="ECO:0000259" key="4">
    <source>
        <dbReference type="Pfam" id="PF17039"/>
    </source>
</evidence>
<dbReference type="Proteomes" id="UP000837857">
    <property type="component" value="Chromosome 10"/>
</dbReference>
<dbReference type="Pfam" id="PF17039">
    <property type="entry name" value="Glyco_tran_10_N"/>
    <property type="match status" value="1"/>
</dbReference>
<gene>
    <name evidence="5" type="ORF">IPOD504_LOCUS1157</name>
</gene>
<evidence type="ECO:0000313" key="6">
    <source>
        <dbReference type="Proteomes" id="UP000837857"/>
    </source>
</evidence>
<keyword evidence="6" id="KW-1185">Reference proteome</keyword>
<evidence type="ECO:0000259" key="3">
    <source>
        <dbReference type="Pfam" id="PF16013"/>
    </source>
</evidence>